<comment type="similarity">
    <text evidence="1">Belongs to the nucleoside-specific channel-forming outer membrane porin (Tsx) (TC 1.B.10) family.</text>
</comment>
<dbReference type="Pfam" id="PF03502">
    <property type="entry name" value="Channel_Tsx"/>
    <property type="match status" value="1"/>
</dbReference>
<reference evidence="3" key="1">
    <citation type="submission" date="2009-01" db="EMBL/GenBank/DDBJ databases">
        <title>Complete sequence of Anaeromyxobacter dehalogenans 2CP-1.</title>
        <authorList>
            <consortium name="US DOE Joint Genome Institute"/>
            <person name="Lucas S."/>
            <person name="Copeland A."/>
            <person name="Lapidus A."/>
            <person name="Glavina del Rio T."/>
            <person name="Dalin E."/>
            <person name="Tice H."/>
            <person name="Bruce D."/>
            <person name="Goodwin L."/>
            <person name="Pitluck S."/>
            <person name="Saunders E."/>
            <person name="Brettin T."/>
            <person name="Detter J.C."/>
            <person name="Han C."/>
            <person name="Larimer F."/>
            <person name="Land M."/>
            <person name="Hauser L."/>
            <person name="Kyrpides N."/>
            <person name="Ovchinnikova G."/>
            <person name="Beliaev A.S."/>
            <person name="Richardson P."/>
        </authorList>
    </citation>
    <scope>NUCLEOTIDE SEQUENCE</scope>
    <source>
        <strain evidence="3">2CP-1</strain>
    </source>
</reference>
<dbReference type="EMBL" id="CP001359">
    <property type="protein sequence ID" value="ACL63557.1"/>
    <property type="molecule type" value="Genomic_DNA"/>
</dbReference>
<keyword evidence="2" id="KW-0732">Signal</keyword>
<dbReference type="InterPro" id="IPR036777">
    <property type="entry name" value="Channel_Tsx-like_sf"/>
</dbReference>
<dbReference type="Gene3D" id="2.40.230.20">
    <property type="entry name" value="Nucleoside-specific channel-forming protein, Tsx-like"/>
    <property type="match status" value="1"/>
</dbReference>
<dbReference type="Proteomes" id="UP000007089">
    <property type="component" value="Chromosome"/>
</dbReference>
<protein>
    <submittedName>
        <fullName evidence="3">Nucleoside-specific channel-forming protein Tsx</fullName>
    </submittedName>
</protein>
<keyword evidence="4" id="KW-1185">Reference proteome</keyword>
<evidence type="ECO:0000256" key="1">
    <source>
        <dbReference type="ARBA" id="ARBA00008728"/>
    </source>
</evidence>
<accession>B8J8V9</accession>
<name>B8J8V9_ANAD2</name>
<evidence type="ECO:0000313" key="4">
    <source>
        <dbReference type="Proteomes" id="UP000007089"/>
    </source>
</evidence>
<dbReference type="GO" id="GO:0009279">
    <property type="term" value="C:cell outer membrane"/>
    <property type="evidence" value="ECO:0007669"/>
    <property type="project" value="InterPro"/>
</dbReference>
<dbReference type="RefSeq" id="WP_012631624.1">
    <property type="nucleotide sequence ID" value="NC_011891.1"/>
</dbReference>
<proteinExistence type="inferred from homology"/>
<evidence type="ECO:0000313" key="3">
    <source>
        <dbReference type="EMBL" id="ACL63557.1"/>
    </source>
</evidence>
<dbReference type="InterPro" id="IPR018013">
    <property type="entry name" value="Channel_Tsx-like"/>
</dbReference>
<feature type="signal peptide" evidence="2">
    <location>
        <begin position="1"/>
        <end position="24"/>
    </location>
</feature>
<dbReference type="KEGG" id="acp:A2cp1_0198"/>
<sequence length="265" mass="29563">MTLRSLLRASFLLALVAAAPAARAGGFSTTNVQLLQGWNFDKAIDTSFAGKLKDGTKTTLTLNHFSTWEYGDNFAFFDLSRGRFEADDSQWTDAYVEWHPRLFVNQLLGQKEPLFGVIRNWGFAGEVNQGAGFYAYMGGLGLDFAVPAGWVLGLNTYYRYDNFNRHGWQVSPFWTVPFAVGKVPFLFTGFIDVNGLKDEGGFYTGSDNGVEIWSQPQLLVDALAPFGGKAGKLYVGVEWWLHYYSLGSFEETTSAPQAMVQWTVF</sequence>
<gene>
    <name evidence="3" type="ordered locus">A2cp1_0198</name>
</gene>
<dbReference type="HOGENOM" id="CLU_1048232_0_0_7"/>
<dbReference type="SUPFAM" id="SSF111364">
    <property type="entry name" value="Tsx-like channel"/>
    <property type="match status" value="1"/>
</dbReference>
<dbReference type="AlphaFoldDB" id="B8J8V9"/>
<feature type="chain" id="PRO_5002875210" evidence="2">
    <location>
        <begin position="25"/>
        <end position="265"/>
    </location>
</feature>
<evidence type="ECO:0000256" key="2">
    <source>
        <dbReference type="SAM" id="SignalP"/>
    </source>
</evidence>
<organism evidence="3 4">
    <name type="scientific">Anaeromyxobacter dehalogenans (strain ATCC BAA-258 / DSM 21875 / 2CP-1)</name>
    <dbReference type="NCBI Taxonomy" id="455488"/>
    <lineage>
        <taxon>Bacteria</taxon>
        <taxon>Pseudomonadati</taxon>
        <taxon>Myxococcota</taxon>
        <taxon>Myxococcia</taxon>
        <taxon>Myxococcales</taxon>
        <taxon>Cystobacterineae</taxon>
        <taxon>Anaeromyxobacteraceae</taxon>
        <taxon>Anaeromyxobacter</taxon>
    </lineage>
</organism>